<evidence type="ECO:0000313" key="2">
    <source>
        <dbReference type="EMBL" id="CAG7626087.1"/>
    </source>
</evidence>
<proteinExistence type="predicted"/>
<sequence length="672" mass="74681">MKLVQWMLIVCSLSLVVIPNNQNAVADPVYYTNVNFSNIKFHPLLKSKIGLAGALQTRRVNDSLSYMDDIRPAFYNGEIRFPNTAWPYLTPYPIEELSDGTIQVQDNTLLRNLHQGLNDRNIQIIHQIIGAPKQWHPYDEAEAAGAKFPFPTNLVKSAEAMKRWSQQYNSYPITWTMWNEPEHNLTGERTDESAQHLLDIYEAYYEQMKPVNSKALFGMANLIPWGAQLLPELGGQSYIQTLMSKYFSLRSTKPNVELDYLTMNNYGPRIWNDSLLENARNALGTQANKTPLMLLQYGPYNPGSQWDSNAGLTSEAVKSLTDLDKFMKISDLQAVGFAGWIGHLLRWQGSNVQELPLYNMLKLYAQMPVWRVSSGGSLPSGVKSFASADEHRASIMLWNDSMTPYSINVNLNNIPNEILSKPTPTLSVYKIDANNGSPLENGTAAFAPIEEQAMSSASVTKTVTISGPGITYIQIDNGTGDAVLDRGGLTNASILKKHFYSDRLNDTNGNTYVRESYCAYDAVRATAYAGVNGSLGRAVCGTEYEGLPHKLNVDVLTDKFSQTLLSTDSMFGIRVDYIENGAAVKSVLWHGDVFNSARTKNLPWGKGGTAADQEIIRSQLNKGSVGNRQFELDLIQNAPSSWEANGSRAMISFWMESTGEGSQARFMLSSID</sequence>
<keyword evidence="3" id="KW-1185">Reference proteome</keyword>
<protein>
    <submittedName>
        <fullName evidence="2">Uncharacterized protein</fullName>
    </submittedName>
</protein>
<dbReference type="Proteomes" id="UP000693672">
    <property type="component" value="Unassembled WGS sequence"/>
</dbReference>
<keyword evidence="1" id="KW-0732">Signal</keyword>
<reference evidence="2" key="1">
    <citation type="submission" date="2021-06" db="EMBL/GenBank/DDBJ databases">
        <authorList>
            <person name="Criscuolo A."/>
        </authorList>
    </citation>
    <scope>NUCLEOTIDE SEQUENCE</scope>
    <source>
        <strain evidence="2">CIP111600</strain>
    </source>
</reference>
<evidence type="ECO:0000256" key="1">
    <source>
        <dbReference type="SAM" id="SignalP"/>
    </source>
</evidence>
<dbReference type="RefSeq" id="WP_218092554.1">
    <property type="nucleotide sequence ID" value="NZ_CAJVAS010000010.1"/>
</dbReference>
<comment type="caution">
    <text evidence="2">The sequence shown here is derived from an EMBL/GenBank/DDBJ whole genome shotgun (WGS) entry which is preliminary data.</text>
</comment>
<gene>
    <name evidence="2" type="ORF">PAESOLCIP111_02794</name>
</gene>
<feature type="signal peptide" evidence="1">
    <location>
        <begin position="1"/>
        <end position="26"/>
    </location>
</feature>
<dbReference type="AlphaFoldDB" id="A0A916K2T0"/>
<feature type="chain" id="PRO_5037517064" evidence="1">
    <location>
        <begin position="27"/>
        <end position="672"/>
    </location>
</feature>
<accession>A0A916K2T0</accession>
<dbReference type="EMBL" id="CAJVAS010000010">
    <property type="protein sequence ID" value="CAG7626087.1"/>
    <property type="molecule type" value="Genomic_DNA"/>
</dbReference>
<name>A0A916K2T0_9BACL</name>
<organism evidence="2 3">
    <name type="scientific">Paenibacillus solanacearum</name>
    <dbReference type="NCBI Taxonomy" id="2048548"/>
    <lineage>
        <taxon>Bacteria</taxon>
        <taxon>Bacillati</taxon>
        <taxon>Bacillota</taxon>
        <taxon>Bacilli</taxon>
        <taxon>Bacillales</taxon>
        <taxon>Paenibacillaceae</taxon>
        <taxon>Paenibacillus</taxon>
    </lineage>
</organism>
<evidence type="ECO:0000313" key="3">
    <source>
        <dbReference type="Proteomes" id="UP000693672"/>
    </source>
</evidence>